<organism evidence="1 2">
    <name type="scientific">Neobacillus notoginsengisoli</name>
    <dbReference type="NCBI Taxonomy" id="1578198"/>
    <lineage>
        <taxon>Bacteria</taxon>
        <taxon>Bacillati</taxon>
        <taxon>Bacillota</taxon>
        <taxon>Bacilli</taxon>
        <taxon>Bacillales</taxon>
        <taxon>Bacillaceae</taxon>
        <taxon>Neobacillus</taxon>
    </lineage>
</organism>
<evidence type="ECO:0008006" key="3">
    <source>
        <dbReference type="Google" id="ProtNLM"/>
    </source>
</evidence>
<dbReference type="EMBL" id="QWEG01000017">
    <property type="protein sequence ID" value="RHW33359.1"/>
    <property type="molecule type" value="Genomic_DNA"/>
</dbReference>
<dbReference type="OrthoDB" id="2352213at2"/>
<evidence type="ECO:0000313" key="1">
    <source>
        <dbReference type="EMBL" id="RHW33359.1"/>
    </source>
</evidence>
<proteinExistence type="predicted"/>
<gene>
    <name evidence="1" type="ORF">D1B31_20810</name>
</gene>
<protein>
    <recommendedName>
        <fullName evidence="3">DUF4352 domain-containing protein</fullName>
    </recommendedName>
</protein>
<sequence length="218" mass="23901">MKNLFFILVLLGVLSGFYAGEPLEQEEIESYQTDGSSFHAEASEIPWNTTNEREPLYPSDGQLNEPGDTVADGKGMLTLMAASPVYDSFLLGGVDFIVKDVKLLKFIPTRSNGLNLESELEFIKVDVEIVNANPFSVQFNPVETIRVNGTEMPAENEFLLENMGGLMKAGETKTGSLGYLIEETGTLEVDIQSSNVSAKGNELISKAARFKVILNRQP</sequence>
<evidence type="ECO:0000313" key="2">
    <source>
        <dbReference type="Proteomes" id="UP000284416"/>
    </source>
</evidence>
<dbReference type="AlphaFoldDB" id="A0A417YJW1"/>
<dbReference type="RefSeq" id="WP_118924068.1">
    <property type="nucleotide sequence ID" value="NZ_QWEG01000017.1"/>
</dbReference>
<accession>A0A417YJW1</accession>
<comment type="caution">
    <text evidence="1">The sequence shown here is derived from an EMBL/GenBank/DDBJ whole genome shotgun (WGS) entry which is preliminary data.</text>
</comment>
<name>A0A417YJW1_9BACI</name>
<reference evidence="1 2" key="1">
    <citation type="journal article" date="2017" name="Int. J. Syst. Evol. Microbiol.">
        <title>Bacillus notoginsengisoli sp. nov., a novel bacterium isolated from the rhizosphere of Panax notoginseng.</title>
        <authorList>
            <person name="Zhang M.Y."/>
            <person name="Cheng J."/>
            <person name="Cai Y."/>
            <person name="Zhang T.Y."/>
            <person name="Wu Y.Y."/>
            <person name="Manikprabhu D."/>
            <person name="Li W.J."/>
            <person name="Zhang Y.X."/>
        </authorList>
    </citation>
    <scope>NUCLEOTIDE SEQUENCE [LARGE SCALE GENOMIC DNA]</scope>
    <source>
        <strain evidence="1 2">JCM 30743</strain>
    </source>
</reference>
<keyword evidence="2" id="KW-1185">Reference proteome</keyword>
<dbReference type="Proteomes" id="UP000284416">
    <property type="component" value="Unassembled WGS sequence"/>
</dbReference>